<dbReference type="OrthoDB" id="1115578at2"/>
<gene>
    <name evidence="1" type="ORF">BXY64_0073</name>
</gene>
<evidence type="ECO:0000313" key="1">
    <source>
        <dbReference type="EMBL" id="RKE03083.1"/>
    </source>
</evidence>
<dbReference type="Proteomes" id="UP000284531">
    <property type="component" value="Unassembled WGS sequence"/>
</dbReference>
<keyword evidence="2" id="KW-1185">Reference proteome</keyword>
<accession>A0A419X5R7</accession>
<sequence>MTNKECYDSLLEMYVAIHKDAIKSPNLPIQTAISEALKLQENALQDKDQLITTDLDATLIDDLAPRAYACKHAQIMWEKVFKAKSDAEDLWREKAPKAYDLRDTLLHYCRYVYRNDKDLKDRIDRIADGSGHDDLVMDLANLANLGKENPEPLTANSIDLTLFDQAETMSNECGDLLAKVHGARTASDADAKEMRDRAYTYLKQAVDAVRAAGRFVFWRNEKRIDLYGSEYFRELRENSRKEKEEELEA</sequence>
<dbReference type="RefSeq" id="WP_120238015.1">
    <property type="nucleotide sequence ID" value="NZ_RAPQ01000008.1"/>
</dbReference>
<reference evidence="1 2" key="1">
    <citation type="submission" date="2018-09" db="EMBL/GenBank/DDBJ databases">
        <title>Genomic Encyclopedia of Archaeal and Bacterial Type Strains, Phase II (KMG-II): from individual species to whole genera.</title>
        <authorList>
            <person name="Goeker M."/>
        </authorList>
    </citation>
    <scope>NUCLEOTIDE SEQUENCE [LARGE SCALE GENOMIC DNA]</scope>
    <source>
        <strain evidence="1 2">DSM 21950</strain>
    </source>
</reference>
<protein>
    <submittedName>
        <fullName evidence="1">Uncharacterized protein</fullName>
    </submittedName>
</protein>
<organism evidence="1 2">
    <name type="scientific">Marinifilum flexuosum</name>
    <dbReference type="NCBI Taxonomy" id="1117708"/>
    <lineage>
        <taxon>Bacteria</taxon>
        <taxon>Pseudomonadati</taxon>
        <taxon>Bacteroidota</taxon>
        <taxon>Bacteroidia</taxon>
        <taxon>Marinilabiliales</taxon>
        <taxon>Marinifilaceae</taxon>
    </lineage>
</organism>
<proteinExistence type="predicted"/>
<name>A0A419X5R7_9BACT</name>
<evidence type="ECO:0000313" key="2">
    <source>
        <dbReference type="Proteomes" id="UP000284531"/>
    </source>
</evidence>
<dbReference type="EMBL" id="RAPQ01000008">
    <property type="protein sequence ID" value="RKE03083.1"/>
    <property type="molecule type" value="Genomic_DNA"/>
</dbReference>
<comment type="caution">
    <text evidence="1">The sequence shown here is derived from an EMBL/GenBank/DDBJ whole genome shotgun (WGS) entry which is preliminary data.</text>
</comment>
<dbReference type="AlphaFoldDB" id="A0A419X5R7"/>